<evidence type="ECO:0000256" key="12">
    <source>
        <dbReference type="ARBA" id="ARBA00031468"/>
    </source>
</evidence>
<gene>
    <name evidence="15" type="ORF">RNJ44_04681</name>
</gene>
<evidence type="ECO:0000256" key="1">
    <source>
        <dbReference type="ARBA" id="ARBA00003389"/>
    </source>
</evidence>
<evidence type="ECO:0000256" key="9">
    <source>
        <dbReference type="ARBA" id="ARBA00023136"/>
    </source>
</evidence>
<keyword evidence="4 13" id="KW-0415">Karyogamy</keyword>
<evidence type="ECO:0000256" key="6">
    <source>
        <dbReference type="ARBA" id="ARBA00022729"/>
    </source>
</evidence>
<keyword evidence="6 13" id="KW-0732">Signal</keyword>
<evidence type="ECO:0000256" key="7">
    <source>
        <dbReference type="ARBA" id="ARBA00022824"/>
    </source>
</evidence>
<dbReference type="Proteomes" id="UP001623330">
    <property type="component" value="Unassembled WGS sequence"/>
</dbReference>
<comment type="caution">
    <text evidence="15">The sequence shown here is derived from an EMBL/GenBank/DDBJ whole genome shotgun (WGS) entry which is preliminary data.</text>
</comment>
<evidence type="ECO:0000256" key="8">
    <source>
        <dbReference type="ARBA" id="ARBA00022989"/>
    </source>
</evidence>
<reference evidence="15 16" key="1">
    <citation type="submission" date="2024-05" db="EMBL/GenBank/DDBJ databases">
        <title>Long read based assembly of the Candida bracarensis genome reveals expanded adhesin content.</title>
        <authorList>
            <person name="Marcet-Houben M."/>
            <person name="Ksiezopolska E."/>
            <person name="Gabaldon T."/>
        </authorList>
    </citation>
    <scope>NUCLEOTIDE SEQUENCE [LARGE SCALE GENOMIC DNA]</scope>
    <source>
        <strain evidence="15 16">CBM6</strain>
    </source>
</reference>
<keyword evidence="14" id="KW-0175">Coiled coil</keyword>
<sequence length="471" mass="54713">MSFKPREASPATFFWNSLRNIDDPWNSTIQAHDYFPILKPTCVKNAIDDFMNMCIKESSESISPTIRAWTAVKLSVCEFEAVGLKNIPDNCYSNDLELMMECMLEIEHSTQWWTTYSGNYQRLSSLCNDYNSYYQERRLVETLLNLTDLNYDFSTKYTKQFTATAKENIKNLKKDIINASNELQEHLNTQINNQKLVWKEHLSKQNNVYELSLNGMKDIESLTNLLKDNLTNLSTILTKYIKSAAEEIDKNNIISLYERKFEAFYKVAIEEQKQYKSITLKAINDLYSDTENTLTNLPHLVDNSVVERLKVISYDFDSMQRNINTNIQNLFYSYATNMDASLADIKFELMALKSEVNEISGNIANISGVVTQIHEKIESFGSTWFIIWDIFIWCFTFPSGLLQYFLLKFKYLPIYPLVLIYLLSKTLPKIPDLRFSMKISLLILLTTIGSRLGYVIGNYIQQLSPLQQELQ</sequence>
<evidence type="ECO:0000256" key="5">
    <source>
        <dbReference type="ARBA" id="ARBA00022692"/>
    </source>
</evidence>
<evidence type="ECO:0000256" key="3">
    <source>
        <dbReference type="ARBA" id="ARBA00021601"/>
    </source>
</evidence>
<keyword evidence="11 13" id="KW-0539">Nucleus</keyword>
<evidence type="ECO:0000313" key="15">
    <source>
        <dbReference type="EMBL" id="KAL3232765.1"/>
    </source>
</evidence>
<comment type="function">
    <text evidence="1 13">Required for nuclear membrane fusion during karyogamy.</text>
</comment>
<dbReference type="PANTHER" id="PTHR28012">
    <property type="entry name" value="NUCLEAR FUSION PROTEIN KAR5"/>
    <property type="match status" value="1"/>
</dbReference>
<accession>A0ABR4NVK3</accession>
<evidence type="ECO:0000256" key="13">
    <source>
        <dbReference type="RuleBase" id="RU368082"/>
    </source>
</evidence>
<organism evidence="15 16">
    <name type="scientific">Nakaseomyces bracarensis</name>
    <dbReference type="NCBI Taxonomy" id="273131"/>
    <lineage>
        <taxon>Eukaryota</taxon>
        <taxon>Fungi</taxon>
        <taxon>Dikarya</taxon>
        <taxon>Ascomycota</taxon>
        <taxon>Saccharomycotina</taxon>
        <taxon>Saccharomycetes</taxon>
        <taxon>Saccharomycetales</taxon>
        <taxon>Saccharomycetaceae</taxon>
        <taxon>Nakaseomyces</taxon>
    </lineage>
</organism>
<dbReference type="EMBL" id="JBEVYD010000005">
    <property type="protein sequence ID" value="KAL3232765.1"/>
    <property type="molecule type" value="Genomic_DNA"/>
</dbReference>
<protein>
    <recommendedName>
        <fullName evidence="3 13">Nuclear fusion protein KAR5</fullName>
    </recommendedName>
    <alternativeName>
        <fullName evidence="12 13">Karyogamy protein 5</fullName>
    </alternativeName>
</protein>
<feature type="transmembrane region" description="Helical" evidence="13">
    <location>
        <begin position="439"/>
        <end position="460"/>
    </location>
</feature>
<keyword evidence="5 13" id="KW-0812">Transmembrane</keyword>
<dbReference type="PANTHER" id="PTHR28012:SF1">
    <property type="entry name" value="NUCLEAR FUSION PROTEIN KAR5"/>
    <property type="match status" value="1"/>
</dbReference>
<proteinExistence type="inferred from homology"/>
<keyword evidence="10" id="KW-0325">Glycoprotein</keyword>
<dbReference type="InterPro" id="IPR007292">
    <property type="entry name" value="Nuclear_fusion_Kar5"/>
</dbReference>
<name>A0ABR4NVK3_9SACH</name>
<evidence type="ECO:0000256" key="14">
    <source>
        <dbReference type="SAM" id="Coils"/>
    </source>
</evidence>
<keyword evidence="9 13" id="KW-0472">Membrane</keyword>
<comment type="subcellular location">
    <subcellularLocation>
        <location evidence="13">Endoplasmic reticulum membrane</location>
    </subcellularLocation>
    <subcellularLocation>
        <location evidence="13">Nucleus membrane</location>
    </subcellularLocation>
</comment>
<keyword evidence="8 13" id="KW-1133">Transmembrane helix</keyword>
<evidence type="ECO:0000256" key="4">
    <source>
        <dbReference type="ARBA" id="ARBA00022459"/>
    </source>
</evidence>
<keyword evidence="7 13" id="KW-0256">Endoplasmic reticulum</keyword>
<evidence type="ECO:0000313" key="16">
    <source>
        <dbReference type="Proteomes" id="UP001623330"/>
    </source>
</evidence>
<dbReference type="Pfam" id="PF04163">
    <property type="entry name" value="Tht1"/>
    <property type="match status" value="1"/>
</dbReference>
<keyword evidence="16" id="KW-1185">Reference proteome</keyword>
<feature type="transmembrane region" description="Helical" evidence="13">
    <location>
        <begin position="384"/>
        <end position="405"/>
    </location>
</feature>
<comment type="similarity">
    <text evidence="2 13">Belongs to the KAR5 family.</text>
</comment>
<feature type="coiled-coil region" evidence="14">
    <location>
        <begin position="162"/>
        <end position="189"/>
    </location>
</feature>
<evidence type="ECO:0000256" key="10">
    <source>
        <dbReference type="ARBA" id="ARBA00023180"/>
    </source>
</evidence>
<evidence type="ECO:0000256" key="2">
    <source>
        <dbReference type="ARBA" id="ARBA00010473"/>
    </source>
</evidence>
<evidence type="ECO:0000256" key="11">
    <source>
        <dbReference type="ARBA" id="ARBA00023242"/>
    </source>
</evidence>